<feature type="compositionally biased region" description="Basic residues" evidence="1">
    <location>
        <begin position="126"/>
        <end position="141"/>
    </location>
</feature>
<sequence>MGRERGDRSGGKEEERSRDRDQRNRNIPQLNDEERKVIKSPKKNTKESAEERQGAYIQKERKGNHSLFKHNIPIDLSRLARLPAVLPMTILLFFTLASAKLNRSSSTPVSSPRPPSSDLLPAPKIPPKHTEHHRHRQPTFP</sequence>
<dbReference type="Proteomes" id="UP000283269">
    <property type="component" value="Unassembled WGS sequence"/>
</dbReference>
<feature type="compositionally biased region" description="Low complexity" evidence="1">
    <location>
        <begin position="104"/>
        <end position="122"/>
    </location>
</feature>
<evidence type="ECO:0000256" key="1">
    <source>
        <dbReference type="SAM" id="MobiDB-lite"/>
    </source>
</evidence>
<proteinExistence type="predicted"/>
<gene>
    <name evidence="2" type="ORF">CVT25_000238</name>
</gene>
<keyword evidence="3" id="KW-1185">Reference proteome</keyword>
<accession>A0A409W1S5</accession>
<evidence type="ECO:0000313" key="3">
    <source>
        <dbReference type="Proteomes" id="UP000283269"/>
    </source>
</evidence>
<organism evidence="2 3">
    <name type="scientific">Psilocybe cyanescens</name>
    <dbReference type="NCBI Taxonomy" id="93625"/>
    <lineage>
        <taxon>Eukaryota</taxon>
        <taxon>Fungi</taxon>
        <taxon>Dikarya</taxon>
        <taxon>Basidiomycota</taxon>
        <taxon>Agaricomycotina</taxon>
        <taxon>Agaricomycetes</taxon>
        <taxon>Agaricomycetidae</taxon>
        <taxon>Agaricales</taxon>
        <taxon>Agaricineae</taxon>
        <taxon>Strophariaceae</taxon>
        <taxon>Psilocybe</taxon>
    </lineage>
</organism>
<feature type="region of interest" description="Disordered" evidence="1">
    <location>
        <begin position="1"/>
        <end position="62"/>
    </location>
</feature>
<feature type="region of interest" description="Disordered" evidence="1">
    <location>
        <begin position="101"/>
        <end position="141"/>
    </location>
</feature>
<feature type="compositionally biased region" description="Basic and acidic residues" evidence="1">
    <location>
        <begin position="1"/>
        <end position="24"/>
    </location>
</feature>
<name>A0A409W1S5_PSICY</name>
<evidence type="ECO:0000313" key="2">
    <source>
        <dbReference type="EMBL" id="PPQ72462.1"/>
    </source>
</evidence>
<feature type="compositionally biased region" description="Basic and acidic residues" evidence="1">
    <location>
        <begin position="44"/>
        <end position="62"/>
    </location>
</feature>
<dbReference type="EMBL" id="NHYD01003816">
    <property type="protein sequence ID" value="PPQ72462.1"/>
    <property type="molecule type" value="Genomic_DNA"/>
</dbReference>
<comment type="caution">
    <text evidence="2">The sequence shown here is derived from an EMBL/GenBank/DDBJ whole genome shotgun (WGS) entry which is preliminary data.</text>
</comment>
<dbReference type="AlphaFoldDB" id="A0A409W1S5"/>
<dbReference type="InParanoid" id="A0A409W1S5"/>
<reference evidence="2 3" key="1">
    <citation type="journal article" date="2018" name="Evol. Lett.">
        <title>Horizontal gene cluster transfer increased hallucinogenic mushroom diversity.</title>
        <authorList>
            <person name="Reynolds H.T."/>
            <person name="Vijayakumar V."/>
            <person name="Gluck-Thaler E."/>
            <person name="Korotkin H.B."/>
            <person name="Matheny P.B."/>
            <person name="Slot J.C."/>
        </authorList>
    </citation>
    <scope>NUCLEOTIDE SEQUENCE [LARGE SCALE GENOMIC DNA]</scope>
    <source>
        <strain evidence="2 3">2631</strain>
    </source>
</reference>
<protein>
    <submittedName>
        <fullName evidence="2">Uncharacterized protein</fullName>
    </submittedName>
</protein>